<dbReference type="OrthoDB" id="8416215at2"/>
<organism evidence="6 7">
    <name type="scientific">Amphritea atlantica</name>
    <dbReference type="NCBI Taxonomy" id="355243"/>
    <lineage>
        <taxon>Bacteria</taxon>
        <taxon>Pseudomonadati</taxon>
        <taxon>Pseudomonadota</taxon>
        <taxon>Gammaproteobacteria</taxon>
        <taxon>Oceanospirillales</taxon>
        <taxon>Oceanospirillaceae</taxon>
        <taxon>Amphritea</taxon>
    </lineage>
</organism>
<feature type="coiled-coil region" evidence="2">
    <location>
        <begin position="128"/>
        <end position="155"/>
    </location>
</feature>
<dbReference type="STRING" id="355243.SAMN03080615_02073"/>
<protein>
    <submittedName>
        <fullName evidence="6">PAS domain S-box-containing protein/diguanylate cyclase (GGDEF) domain-containing protein</fullName>
    </submittedName>
</protein>
<dbReference type="InterPro" id="IPR000700">
    <property type="entry name" value="PAS-assoc_C"/>
</dbReference>
<dbReference type="CDD" id="cd01949">
    <property type="entry name" value="GGDEF"/>
    <property type="match status" value="1"/>
</dbReference>
<feature type="domain" description="PAS" evidence="3">
    <location>
        <begin position="270"/>
        <end position="316"/>
    </location>
</feature>
<dbReference type="AlphaFoldDB" id="A0A1H9HCR9"/>
<evidence type="ECO:0000259" key="4">
    <source>
        <dbReference type="PROSITE" id="PS50113"/>
    </source>
</evidence>
<name>A0A1H9HCR9_9GAMM</name>
<feature type="domain" description="PAC" evidence="4">
    <location>
        <begin position="213"/>
        <end position="273"/>
    </location>
</feature>
<dbReference type="PANTHER" id="PTHR44757:SF2">
    <property type="entry name" value="BIOFILM ARCHITECTURE MAINTENANCE PROTEIN MBAA"/>
    <property type="match status" value="1"/>
</dbReference>
<dbReference type="Pfam" id="PF00990">
    <property type="entry name" value="GGDEF"/>
    <property type="match status" value="1"/>
</dbReference>
<keyword evidence="2" id="KW-0175">Coiled coil</keyword>
<gene>
    <name evidence="6" type="ORF">SAMN03080615_02073</name>
</gene>
<dbReference type="InterPro" id="IPR001610">
    <property type="entry name" value="PAC"/>
</dbReference>
<dbReference type="InterPro" id="IPR035965">
    <property type="entry name" value="PAS-like_dom_sf"/>
</dbReference>
<dbReference type="InterPro" id="IPR052155">
    <property type="entry name" value="Biofilm_reg_signaling"/>
</dbReference>
<dbReference type="PROSITE" id="PS50887">
    <property type="entry name" value="GGDEF"/>
    <property type="match status" value="1"/>
</dbReference>
<dbReference type="SUPFAM" id="SSF55073">
    <property type="entry name" value="Nucleotide cyclase"/>
    <property type="match status" value="1"/>
</dbReference>
<evidence type="ECO:0000256" key="1">
    <source>
        <dbReference type="ARBA" id="ARBA00001946"/>
    </source>
</evidence>
<dbReference type="Pfam" id="PF08448">
    <property type="entry name" value="PAS_4"/>
    <property type="match status" value="1"/>
</dbReference>
<evidence type="ECO:0000313" key="7">
    <source>
        <dbReference type="Proteomes" id="UP000198749"/>
    </source>
</evidence>
<dbReference type="PROSITE" id="PS50112">
    <property type="entry name" value="PAS"/>
    <property type="match status" value="1"/>
</dbReference>
<evidence type="ECO:0000259" key="3">
    <source>
        <dbReference type="PROSITE" id="PS50112"/>
    </source>
</evidence>
<dbReference type="NCBIfam" id="TIGR00254">
    <property type="entry name" value="GGDEF"/>
    <property type="match status" value="1"/>
</dbReference>
<feature type="domain" description="GGDEF" evidence="5">
    <location>
        <begin position="427"/>
        <end position="561"/>
    </location>
</feature>
<dbReference type="SUPFAM" id="SSF55785">
    <property type="entry name" value="PYP-like sensor domain (PAS domain)"/>
    <property type="match status" value="3"/>
</dbReference>
<dbReference type="EMBL" id="FOGB01000005">
    <property type="protein sequence ID" value="SEQ60058.1"/>
    <property type="molecule type" value="Genomic_DNA"/>
</dbReference>
<dbReference type="PANTHER" id="PTHR44757">
    <property type="entry name" value="DIGUANYLATE CYCLASE DGCP"/>
    <property type="match status" value="1"/>
</dbReference>
<dbReference type="NCBIfam" id="TIGR00229">
    <property type="entry name" value="sensory_box"/>
    <property type="match status" value="3"/>
</dbReference>
<dbReference type="Gene3D" id="3.30.70.270">
    <property type="match status" value="1"/>
</dbReference>
<dbReference type="Proteomes" id="UP000198749">
    <property type="component" value="Unassembled WGS sequence"/>
</dbReference>
<dbReference type="InterPro" id="IPR029787">
    <property type="entry name" value="Nucleotide_cyclase"/>
</dbReference>
<dbReference type="Gene3D" id="3.30.450.20">
    <property type="entry name" value="PAS domain"/>
    <property type="match status" value="3"/>
</dbReference>
<evidence type="ECO:0000313" key="6">
    <source>
        <dbReference type="EMBL" id="SEQ60058.1"/>
    </source>
</evidence>
<dbReference type="SMART" id="SM00267">
    <property type="entry name" value="GGDEF"/>
    <property type="match status" value="1"/>
</dbReference>
<dbReference type="PROSITE" id="PS50113">
    <property type="entry name" value="PAC"/>
    <property type="match status" value="2"/>
</dbReference>
<dbReference type="GO" id="GO:0003824">
    <property type="term" value="F:catalytic activity"/>
    <property type="evidence" value="ECO:0007669"/>
    <property type="project" value="UniProtKB-ARBA"/>
</dbReference>
<dbReference type="SMART" id="SM00086">
    <property type="entry name" value="PAC"/>
    <property type="match status" value="2"/>
</dbReference>
<feature type="domain" description="PAC" evidence="4">
    <location>
        <begin position="341"/>
        <end position="395"/>
    </location>
</feature>
<dbReference type="FunFam" id="3.30.70.270:FF:000001">
    <property type="entry name" value="Diguanylate cyclase domain protein"/>
    <property type="match status" value="1"/>
</dbReference>
<sequence length="566" mass="64353">MKVCCVVIKTTKAQKQNNKKEADNRYRVLFSNSKIPMLLIDPVDGVIVDANQSACDYYGYLHQQLTALNINAINQLSDIEIKAEMHKAATQKRDHFFFIHKLADGSLRDVEVHSGQLKIDDKQLLYSIIHDITERRAAEKELKELNRNFITLLDNTSDFVYFKDRNSRFQFCSQTLADITGHSHWQDMVGKHDLEVFPPDTAKIYYEEEQPIFREGVALLNRVDPYYDEQGEKGWVSTSKWPVFDENRVDVVGLFGISRDVTAQHKAQEELKIAASVFQNISEGVMITDSKGKIIEVNQAFCQLSGYSRDEIIGRTPNFLKSGHHDASFFQSLWDSLNDNRYWQGDIWNRRKDGSIFACRTCISVLTDEEGKVDCYIGLHSDITAQLQHFKEIEHLAYYDALTELPNRVLFADRLNQTLAVADRDKTSVAVCFLDLDSFKPVNDNYGHRAGDLLLIEAANRLKDCIRAGDTAARMGGDEFALTLTQLTSEVDLQHALDRILTSIAQPFTLPIGETICVSASIGVCLYPRYHNKKSQLLRYADQAMYEAKAKGRNQYFIHGTTATDG</sequence>
<dbReference type="InterPro" id="IPR000014">
    <property type="entry name" value="PAS"/>
</dbReference>
<comment type="cofactor">
    <cofactor evidence="1">
        <name>Mg(2+)</name>
        <dbReference type="ChEBI" id="CHEBI:18420"/>
    </cofactor>
</comment>
<dbReference type="CDD" id="cd00130">
    <property type="entry name" value="PAS"/>
    <property type="match status" value="3"/>
</dbReference>
<accession>A0A1H9HCR9</accession>
<dbReference type="InterPro" id="IPR043128">
    <property type="entry name" value="Rev_trsase/Diguanyl_cyclase"/>
</dbReference>
<keyword evidence="7" id="KW-1185">Reference proteome</keyword>
<evidence type="ECO:0000259" key="5">
    <source>
        <dbReference type="PROSITE" id="PS50887"/>
    </source>
</evidence>
<dbReference type="InterPro" id="IPR013656">
    <property type="entry name" value="PAS_4"/>
</dbReference>
<proteinExistence type="predicted"/>
<reference evidence="7" key="1">
    <citation type="submission" date="2016-10" db="EMBL/GenBank/DDBJ databases">
        <authorList>
            <person name="Varghese N."/>
            <person name="Submissions S."/>
        </authorList>
    </citation>
    <scope>NUCLEOTIDE SEQUENCE [LARGE SCALE GENOMIC DNA]</scope>
    <source>
        <strain evidence="7">DSM 18887</strain>
    </source>
</reference>
<dbReference type="Pfam" id="PF13426">
    <property type="entry name" value="PAS_9"/>
    <property type="match status" value="2"/>
</dbReference>
<evidence type="ECO:0000256" key="2">
    <source>
        <dbReference type="SAM" id="Coils"/>
    </source>
</evidence>
<dbReference type="SMART" id="SM00091">
    <property type="entry name" value="PAS"/>
    <property type="match status" value="3"/>
</dbReference>
<dbReference type="InterPro" id="IPR000160">
    <property type="entry name" value="GGDEF_dom"/>
</dbReference>